<dbReference type="Gene3D" id="3.20.20.70">
    <property type="entry name" value="Aldolase class I"/>
    <property type="match status" value="1"/>
</dbReference>
<dbReference type="GO" id="GO:0046872">
    <property type="term" value="F:metal ion binding"/>
    <property type="evidence" value="ECO:0007669"/>
    <property type="project" value="UniProtKB-KW"/>
</dbReference>
<dbReference type="STRING" id="1246637.MTBBW1_1540002"/>
<dbReference type="PROSITE" id="PS51918">
    <property type="entry name" value="RADICAL_SAM"/>
    <property type="match status" value="1"/>
</dbReference>
<evidence type="ECO:0000256" key="5">
    <source>
        <dbReference type="ARBA" id="ARBA00023004"/>
    </source>
</evidence>
<evidence type="ECO:0000256" key="3">
    <source>
        <dbReference type="ARBA" id="ARBA00022691"/>
    </source>
</evidence>
<dbReference type="InterPro" id="IPR007197">
    <property type="entry name" value="rSAM"/>
</dbReference>
<keyword evidence="2" id="KW-0004">4Fe-4S</keyword>
<accession>A0A1W1H8L4</accession>
<gene>
    <name evidence="8" type="ORF">MTBBW1_1540002</name>
</gene>
<dbReference type="PANTHER" id="PTHR11228">
    <property type="entry name" value="RADICAL SAM DOMAIN PROTEIN"/>
    <property type="match status" value="1"/>
</dbReference>
<evidence type="ECO:0000256" key="6">
    <source>
        <dbReference type="ARBA" id="ARBA00023014"/>
    </source>
</evidence>
<reference evidence="8 9" key="1">
    <citation type="submission" date="2017-03" db="EMBL/GenBank/DDBJ databases">
        <authorList>
            <person name="Afonso C.L."/>
            <person name="Miller P.J."/>
            <person name="Scott M.A."/>
            <person name="Spackman E."/>
            <person name="Goraichik I."/>
            <person name="Dimitrov K.M."/>
            <person name="Suarez D.L."/>
            <person name="Swayne D.E."/>
        </authorList>
    </citation>
    <scope>NUCLEOTIDE SEQUENCE [LARGE SCALE GENOMIC DNA]</scope>
    <source>
        <strain evidence="8">PRJEB14757</strain>
    </source>
</reference>
<comment type="cofactor">
    <cofactor evidence="1">
        <name>[4Fe-4S] cluster</name>
        <dbReference type="ChEBI" id="CHEBI:49883"/>
    </cofactor>
</comment>
<dbReference type="AlphaFoldDB" id="A0A1W1H8L4"/>
<evidence type="ECO:0000313" key="8">
    <source>
        <dbReference type="EMBL" id="SLM28776.1"/>
    </source>
</evidence>
<dbReference type="PANTHER" id="PTHR11228:SF7">
    <property type="entry name" value="PQQA PEPTIDE CYCLASE"/>
    <property type="match status" value="1"/>
</dbReference>
<sequence length="328" mass="37267">MFSGNKKGNELSINDWKKIIDNFKNAGGKSITFTGGEVLMYEDWAKVIRYTKEQGFSVTILSNGTLWNQEAINEATKYIDEIQISLDGISEKTNAMIRGAGNFDTAIQTAISFANQNVKTKITTTPTMDNIHLIKDDYVNFSKKILKRVEQKGVIHFKIAQKLLEGREVKITESEMQEYQKITDKIAKSLYPKYSVENFMSNLLYGAIKNCGYGGLSVSSNGEFFLCNRVLEIESIGNIDTPFSVIINKARHFYEMTCVDNVEECNDCELKYICGGGCRIDEYKFAGIHTKIKVGELLRKKKKCPPSFKQSYYDKMIQSIEFIYDNEG</sequence>
<dbReference type="Pfam" id="PF04055">
    <property type="entry name" value="Radical_SAM"/>
    <property type="match status" value="1"/>
</dbReference>
<organism evidence="8 9">
    <name type="scientific">Desulfamplus magnetovallimortis</name>
    <dbReference type="NCBI Taxonomy" id="1246637"/>
    <lineage>
        <taxon>Bacteria</taxon>
        <taxon>Pseudomonadati</taxon>
        <taxon>Thermodesulfobacteriota</taxon>
        <taxon>Desulfobacteria</taxon>
        <taxon>Desulfobacterales</taxon>
        <taxon>Desulfobacteraceae</taxon>
        <taxon>Desulfamplus</taxon>
    </lineage>
</organism>
<keyword evidence="6" id="KW-0411">Iron-sulfur</keyword>
<dbReference type="InterPro" id="IPR058240">
    <property type="entry name" value="rSAM_sf"/>
</dbReference>
<dbReference type="CDD" id="cd01335">
    <property type="entry name" value="Radical_SAM"/>
    <property type="match status" value="1"/>
</dbReference>
<dbReference type="GO" id="GO:0051539">
    <property type="term" value="F:4 iron, 4 sulfur cluster binding"/>
    <property type="evidence" value="ECO:0007669"/>
    <property type="project" value="UniProtKB-KW"/>
</dbReference>
<evidence type="ECO:0000256" key="4">
    <source>
        <dbReference type="ARBA" id="ARBA00022723"/>
    </source>
</evidence>
<proteinExistence type="predicted"/>
<dbReference type="InterPro" id="IPR013785">
    <property type="entry name" value="Aldolase_TIM"/>
</dbReference>
<evidence type="ECO:0000313" key="9">
    <source>
        <dbReference type="Proteomes" id="UP000191931"/>
    </source>
</evidence>
<feature type="domain" description="Radical SAM core" evidence="7">
    <location>
        <begin position="1"/>
        <end position="189"/>
    </location>
</feature>
<dbReference type="SUPFAM" id="SSF102114">
    <property type="entry name" value="Radical SAM enzymes"/>
    <property type="match status" value="1"/>
</dbReference>
<dbReference type="NCBIfam" id="TIGR04085">
    <property type="entry name" value="rSAM_more_4Fe4S"/>
    <property type="match status" value="1"/>
</dbReference>
<evidence type="ECO:0000256" key="2">
    <source>
        <dbReference type="ARBA" id="ARBA00022485"/>
    </source>
</evidence>
<keyword evidence="5" id="KW-0408">Iron</keyword>
<dbReference type="InterPro" id="IPR050377">
    <property type="entry name" value="Radical_SAM_PqqE_MftC-like"/>
</dbReference>
<dbReference type="InterPro" id="IPR017200">
    <property type="entry name" value="PqqE-like"/>
</dbReference>
<keyword evidence="4" id="KW-0479">Metal-binding</keyword>
<keyword evidence="9" id="KW-1185">Reference proteome</keyword>
<evidence type="ECO:0000259" key="7">
    <source>
        <dbReference type="PROSITE" id="PS51918"/>
    </source>
</evidence>
<name>A0A1W1H8L4_9BACT</name>
<dbReference type="InterPro" id="IPR023885">
    <property type="entry name" value="4Fe4S-binding_SPASM_dom"/>
</dbReference>
<dbReference type="Proteomes" id="UP000191931">
    <property type="component" value="Unassembled WGS sequence"/>
</dbReference>
<dbReference type="GO" id="GO:0003824">
    <property type="term" value="F:catalytic activity"/>
    <property type="evidence" value="ECO:0007669"/>
    <property type="project" value="InterPro"/>
</dbReference>
<evidence type="ECO:0000256" key="1">
    <source>
        <dbReference type="ARBA" id="ARBA00001966"/>
    </source>
</evidence>
<dbReference type="EMBL" id="FWEV01000062">
    <property type="protein sequence ID" value="SLM28776.1"/>
    <property type="molecule type" value="Genomic_DNA"/>
</dbReference>
<keyword evidence="3" id="KW-0949">S-adenosyl-L-methionine</keyword>
<dbReference type="PIRSF" id="PIRSF037420">
    <property type="entry name" value="PQQ_syn_pqqE"/>
    <property type="match status" value="1"/>
</dbReference>
<protein>
    <submittedName>
        <fullName evidence="8">Putative Fe-S oxidoreductase</fullName>
    </submittedName>
</protein>